<evidence type="ECO:0000256" key="1">
    <source>
        <dbReference type="SAM" id="MobiDB-lite"/>
    </source>
</evidence>
<accession>A0AAN8P901</accession>
<organism evidence="3 4">
    <name type="scientific">Arthrobotrys conoides</name>
    <dbReference type="NCBI Taxonomy" id="74498"/>
    <lineage>
        <taxon>Eukaryota</taxon>
        <taxon>Fungi</taxon>
        <taxon>Dikarya</taxon>
        <taxon>Ascomycota</taxon>
        <taxon>Pezizomycotina</taxon>
        <taxon>Orbiliomycetes</taxon>
        <taxon>Orbiliales</taxon>
        <taxon>Orbiliaceae</taxon>
        <taxon>Arthrobotrys</taxon>
    </lineage>
</organism>
<evidence type="ECO:0000256" key="2">
    <source>
        <dbReference type="SAM" id="SignalP"/>
    </source>
</evidence>
<keyword evidence="2" id="KW-0732">Signal</keyword>
<proteinExistence type="predicted"/>
<name>A0AAN8P901_9PEZI</name>
<keyword evidence="4" id="KW-1185">Reference proteome</keyword>
<feature type="chain" id="PRO_5042882746" evidence="2">
    <location>
        <begin position="20"/>
        <end position="305"/>
    </location>
</feature>
<dbReference type="AlphaFoldDB" id="A0AAN8P901"/>
<comment type="caution">
    <text evidence="3">The sequence shown here is derived from an EMBL/GenBank/DDBJ whole genome shotgun (WGS) entry which is preliminary data.</text>
</comment>
<sequence length="305" mass="33652">MRFLRLLWASISGLAVLEALVVSPSPEKGPPDAPQVSHNISSSGKQLLKNTTTDQIFNNRAVGSKIFYTWKVFCPDAIYVLTKMPRDPSSYPTIDGRRREDYMAGLASPPKASKMRMRAKIMSCENCDCSDQGDLIGTVRRVGGRQAICASDPWYTTECKEWYGCRCEVTMHQPDYDPGITVEDYQNALDGVPFWAKAQNPYWEWIPSNGGGFSLSWKGLSGEASGYNPPVDSGQTVKELVPGTKEPYYLEGPDQFDPVQEKSLGGLGSPFWGYEGIGSGSAWKRSNTGEEDTRQSSQAQEVAES</sequence>
<dbReference type="Proteomes" id="UP001307849">
    <property type="component" value="Unassembled WGS sequence"/>
</dbReference>
<evidence type="ECO:0000313" key="3">
    <source>
        <dbReference type="EMBL" id="KAK6520716.1"/>
    </source>
</evidence>
<dbReference type="EMBL" id="JAVHJM010000001">
    <property type="protein sequence ID" value="KAK6520716.1"/>
    <property type="molecule type" value="Genomic_DNA"/>
</dbReference>
<gene>
    <name evidence="3" type="ORF">TWF506_000963</name>
</gene>
<feature type="signal peptide" evidence="2">
    <location>
        <begin position="1"/>
        <end position="19"/>
    </location>
</feature>
<feature type="compositionally biased region" description="Polar residues" evidence="1">
    <location>
        <begin position="295"/>
        <end position="305"/>
    </location>
</feature>
<reference evidence="3 4" key="1">
    <citation type="submission" date="2019-10" db="EMBL/GenBank/DDBJ databases">
        <authorList>
            <person name="Palmer J.M."/>
        </authorList>
    </citation>
    <scope>NUCLEOTIDE SEQUENCE [LARGE SCALE GENOMIC DNA]</scope>
    <source>
        <strain evidence="3 4">TWF506</strain>
    </source>
</reference>
<protein>
    <submittedName>
        <fullName evidence="3">Uncharacterized protein</fullName>
    </submittedName>
</protein>
<evidence type="ECO:0000313" key="4">
    <source>
        <dbReference type="Proteomes" id="UP001307849"/>
    </source>
</evidence>
<feature type="region of interest" description="Disordered" evidence="1">
    <location>
        <begin position="281"/>
        <end position="305"/>
    </location>
</feature>